<organism evidence="2 3">
    <name type="scientific">Athelia psychrophila</name>
    <dbReference type="NCBI Taxonomy" id="1759441"/>
    <lineage>
        <taxon>Eukaryota</taxon>
        <taxon>Fungi</taxon>
        <taxon>Dikarya</taxon>
        <taxon>Basidiomycota</taxon>
        <taxon>Agaricomycotina</taxon>
        <taxon>Agaricomycetes</taxon>
        <taxon>Agaricomycetidae</taxon>
        <taxon>Atheliales</taxon>
        <taxon>Atheliaceae</taxon>
        <taxon>Athelia</taxon>
    </lineage>
</organism>
<feature type="signal peptide" evidence="1">
    <location>
        <begin position="1"/>
        <end position="18"/>
    </location>
</feature>
<feature type="chain" id="PRO_5007877985" description="Secreted protein" evidence="1">
    <location>
        <begin position="19"/>
        <end position="257"/>
    </location>
</feature>
<proteinExistence type="predicted"/>
<name>A0A166NYY0_9AGAM</name>
<dbReference type="Proteomes" id="UP000076532">
    <property type="component" value="Unassembled WGS sequence"/>
</dbReference>
<dbReference type="AlphaFoldDB" id="A0A166NYY0"/>
<evidence type="ECO:0000313" key="3">
    <source>
        <dbReference type="Proteomes" id="UP000076532"/>
    </source>
</evidence>
<dbReference type="EMBL" id="KV417520">
    <property type="protein sequence ID" value="KZP25526.1"/>
    <property type="molecule type" value="Genomic_DNA"/>
</dbReference>
<sequence>MPSASRFGLVLVFVKVWATPVMPRPFSPPLVPVPARFMTLAPVPLESPFSFLLLLPFFGPASGSGSTIVPREPVQTGYETTSSHHRICVENESESLKTRSRALVADCIVAVHSLLIVWHLDFGILDGIKRLADAFPPLFIPTIDHHLSDFASPPNSSPRRRHLDSICRRHHHHHLATTSPPPLQPILSTPAAVLPAANLKMVAPRDTIEEPRGPTVLDAAAVTPLHLDIDLVGVELEWDGWGSEIVSAFPLASSGSR</sequence>
<keyword evidence="1" id="KW-0732">Signal</keyword>
<gene>
    <name evidence="2" type="ORF">FIBSPDRAFT_1041365</name>
</gene>
<protein>
    <recommendedName>
        <fullName evidence="4">Secreted protein</fullName>
    </recommendedName>
</protein>
<accession>A0A166NYY0</accession>
<evidence type="ECO:0000313" key="2">
    <source>
        <dbReference type="EMBL" id="KZP25526.1"/>
    </source>
</evidence>
<evidence type="ECO:0000256" key="1">
    <source>
        <dbReference type="SAM" id="SignalP"/>
    </source>
</evidence>
<keyword evidence="3" id="KW-1185">Reference proteome</keyword>
<reference evidence="2 3" key="1">
    <citation type="journal article" date="2016" name="Mol. Biol. Evol.">
        <title>Comparative Genomics of Early-Diverging Mushroom-Forming Fungi Provides Insights into the Origins of Lignocellulose Decay Capabilities.</title>
        <authorList>
            <person name="Nagy L.G."/>
            <person name="Riley R."/>
            <person name="Tritt A."/>
            <person name="Adam C."/>
            <person name="Daum C."/>
            <person name="Floudas D."/>
            <person name="Sun H."/>
            <person name="Yadav J.S."/>
            <person name="Pangilinan J."/>
            <person name="Larsson K.H."/>
            <person name="Matsuura K."/>
            <person name="Barry K."/>
            <person name="Labutti K."/>
            <person name="Kuo R."/>
            <person name="Ohm R.A."/>
            <person name="Bhattacharya S.S."/>
            <person name="Shirouzu T."/>
            <person name="Yoshinaga Y."/>
            <person name="Martin F.M."/>
            <person name="Grigoriev I.V."/>
            <person name="Hibbett D.S."/>
        </authorList>
    </citation>
    <scope>NUCLEOTIDE SEQUENCE [LARGE SCALE GENOMIC DNA]</scope>
    <source>
        <strain evidence="2 3">CBS 109695</strain>
    </source>
</reference>
<evidence type="ECO:0008006" key="4">
    <source>
        <dbReference type="Google" id="ProtNLM"/>
    </source>
</evidence>